<protein>
    <submittedName>
        <fullName evidence="9">Transcription factor basic helix-loop-helix 121</fullName>
    </submittedName>
</protein>
<keyword evidence="5" id="KW-0539">Nucleus</keyword>
<dbReference type="GO" id="GO:0006879">
    <property type="term" value="P:intracellular iron ion homeostasis"/>
    <property type="evidence" value="ECO:0007669"/>
    <property type="project" value="InterPro"/>
</dbReference>
<dbReference type="Pfam" id="PF23177">
    <property type="entry name" value="bHLH_IRO3"/>
    <property type="match status" value="1"/>
</dbReference>
<dbReference type="GO" id="GO:0046983">
    <property type="term" value="F:protein dimerization activity"/>
    <property type="evidence" value="ECO:0007669"/>
    <property type="project" value="InterPro"/>
</dbReference>
<evidence type="ECO:0000256" key="1">
    <source>
        <dbReference type="ARBA" id="ARBA00004123"/>
    </source>
</evidence>
<organism evidence="9 10">
    <name type="scientific">Cucurbita argyrosperma subsp. sororia</name>
    <dbReference type="NCBI Taxonomy" id="37648"/>
    <lineage>
        <taxon>Eukaryota</taxon>
        <taxon>Viridiplantae</taxon>
        <taxon>Streptophyta</taxon>
        <taxon>Embryophyta</taxon>
        <taxon>Tracheophyta</taxon>
        <taxon>Spermatophyta</taxon>
        <taxon>Magnoliopsida</taxon>
        <taxon>eudicotyledons</taxon>
        <taxon>Gunneridae</taxon>
        <taxon>Pentapetalae</taxon>
        <taxon>rosids</taxon>
        <taxon>fabids</taxon>
        <taxon>Cucurbitales</taxon>
        <taxon>Cucurbitaceae</taxon>
        <taxon>Cucurbiteae</taxon>
        <taxon>Cucurbita</taxon>
    </lineage>
</organism>
<evidence type="ECO:0000313" key="9">
    <source>
        <dbReference type="EMBL" id="KAG6605005.1"/>
    </source>
</evidence>
<reference evidence="9 10" key="1">
    <citation type="journal article" date="2021" name="Hortic Res">
        <title>The domestication of Cucurbita argyrosperma as revealed by the genome of its wild relative.</title>
        <authorList>
            <person name="Barrera-Redondo J."/>
            <person name="Sanchez-de la Vega G."/>
            <person name="Aguirre-Liguori J.A."/>
            <person name="Castellanos-Morales G."/>
            <person name="Gutierrez-Guerrero Y.T."/>
            <person name="Aguirre-Dugua X."/>
            <person name="Aguirre-Planter E."/>
            <person name="Tenaillon M.I."/>
            <person name="Lira-Saade R."/>
            <person name="Eguiarte L.E."/>
        </authorList>
    </citation>
    <scope>NUCLEOTIDE SEQUENCE [LARGE SCALE GENOMIC DNA]</scope>
    <source>
        <strain evidence="9">JBR-2021</strain>
    </source>
</reference>
<dbReference type="GO" id="GO:0003700">
    <property type="term" value="F:DNA-binding transcription factor activity"/>
    <property type="evidence" value="ECO:0007669"/>
    <property type="project" value="InterPro"/>
</dbReference>
<comment type="subcellular location">
    <subcellularLocation>
        <location evidence="1">Nucleus</location>
    </subcellularLocation>
</comment>
<feature type="region of interest" description="Disordered" evidence="7">
    <location>
        <begin position="224"/>
        <end position="274"/>
    </location>
</feature>
<dbReference type="SMART" id="SM00353">
    <property type="entry name" value="HLH"/>
    <property type="match status" value="1"/>
</dbReference>
<keyword evidence="2" id="KW-0805">Transcription regulation</keyword>
<feature type="coiled-coil region" evidence="6">
    <location>
        <begin position="101"/>
        <end position="156"/>
    </location>
</feature>
<evidence type="ECO:0000256" key="5">
    <source>
        <dbReference type="ARBA" id="ARBA00023242"/>
    </source>
</evidence>
<evidence type="ECO:0000256" key="7">
    <source>
        <dbReference type="SAM" id="MobiDB-lite"/>
    </source>
</evidence>
<evidence type="ECO:0000259" key="8">
    <source>
        <dbReference type="PROSITE" id="PS50888"/>
    </source>
</evidence>
<keyword evidence="6" id="KW-0175">Coiled coil</keyword>
<gene>
    <name evidence="9" type="primary">BHLH121</name>
    <name evidence="9" type="ORF">SDJN03_02322</name>
</gene>
<keyword evidence="3" id="KW-0238">DNA-binding</keyword>
<dbReference type="GO" id="GO:0003677">
    <property type="term" value="F:DNA binding"/>
    <property type="evidence" value="ECO:0007669"/>
    <property type="project" value="UniProtKB-KW"/>
</dbReference>
<dbReference type="EMBL" id="JAGKQH010000002">
    <property type="protein sequence ID" value="KAG6605005.1"/>
    <property type="molecule type" value="Genomic_DNA"/>
</dbReference>
<dbReference type="GO" id="GO:0005634">
    <property type="term" value="C:nucleus"/>
    <property type="evidence" value="ECO:0007669"/>
    <property type="project" value="UniProtKB-SubCell"/>
</dbReference>
<dbReference type="CDD" id="cd11446">
    <property type="entry name" value="bHLH_AtILR3_like"/>
    <property type="match status" value="1"/>
</dbReference>
<dbReference type="InterPro" id="IPR011598">
    <property type="entry name" value="bHLH_dom"/>
</dbReference>
<feature type="region of interest" description="Disordered" evidence="7">
    <location>
        <begin position="1"/>
        <end position="33"/>
    </location>
</feature>
<dbReference type="PROSITE" id="PS50888">
    <property type="entry name" value="BHLH"/>
    <property type="match status" value="1"/>
</dbReference>
<evidence type="ECO:0000256" key="4">
    <source>
        <dbReference type="ARBA" id="ARBA00023163"/>
    </source>
</evidence>
<dbReference type="Proteomes" id="UP000685013">
    <property type="component" value="Chromosome 2"/>
</dbReference>
<accession>A0AAV6NZF8</accession>
<evidence type="ECO:0000256" key="6">
    <source>
        <dbReference type="SAM" id="Coils"/>
    </source>
</evidence>
<comment type="caution">
    <text evidence="9">The sequence shown here is derived from an EMBL/GenBank/DDBJ whole genome shotgun (WGS) entry which is preliminary data.</text>
</comment>
<dbReference type="AlphaFoldDB" id="A0AAV6NZF8"/>
<evidence type="ECO:0000313" key="10">
    <source>
        <dbReference type="Proteomes" id="UP000685013"/>
    </source>
</evidence>
<sequence>MSPAAMDQRRAIPNTVTPSIELSGHPNRSQSSSSNSLLAMISIFCFRCQRCECELKDSAAARRVQKADREKLRRDRLNEQFVELGRVLDPDRPKNDKATILVDAIQLLKDLTSQVNKLKTEYATLTEESRELAQEKNDLREEKASLKSDIENLNSQYQQRLMATNSIVMAPAPLPFPMPMPMPPGPFPLHPTSQPYMFFGNQNPGVIANPCSPFVQYIAPNSMAEQQSTRNAPPFVHPSNHDSSFEQSNDTNRNENNPSEVELEESSSSECYLSRSLEANSFSSTLNGRKTT</sequence>
<proteinExistence type="predicted"/>
<name>A0AAV6NZF8_9ROSI</name>
<dbReference type="PANTHER" id="PTHR47001">
    <property type="entry name" value="TRANSCRIPTION FACTOR BHLH121"/>
    <property type="match status" value="1"/>
</dbReference>
<keyword evidence="4" id="KW-0804">Transcription</keyword>
<dbReference type="InterPro" id="IPR044579">
    <property type="entry name" value="bHLH11/121"/>
</dbReference>
<evidence type="ECO:0000256" key="2">
    <source>
        <dbReference type="ARBA" id="ARBA00023015"/>
    </source>
</evidence>
<keyword evidence="10" id="KW-1185">Reference proteome</keyword>
<evidence type="ECO:0000256" key="3">
    <source>
        <dbReference type="ARBA" id="ARBA00023125"/>
    </source>
</evidence>
<feature type="non-terminal residue" evidence="9">
    <location>
        <position position="1"/>
    </location>
</feature>
<dbReference type="PANTHER" id="PTHR47001:SF3">
    <property type="entry name" value="TRANSCRIPTION FACTOR BHLH121"/>
    <property type="match status" value="1"/>
</dbReference>
<dbReference type="InterPro" id="IPR057075">
    <property type="entry name" value="bHLH_IRO3"/>
</dbReference>
<feature type="domain" description="BHLH" evidence="8">
    <location>
        <begin position="61"/>
        <end position="111"/>
    </location>
</feature>